<dbReference type="RefSeq" id="WP_036123471.1">
    <property type="nucleotide sequence ID" value="NZ_BMET01000003.1"/>
</dbReference>
<dbReference type="EMBL" id="JPFK01000008">
    <property type="protein sequence ID" value="KFB00275.1"/>
    <property type="molecule type" value="Genomic_DNA"/>
</dbReference>
<dbReference type="PANTHER" id="PTHR44103">
    <property type="entry name" value="PROPROTEIN CONVERTASE P"/>
    <property type="match status" value="1"/>
</dbReference>
<protein>
    <recommendedName>
        <fullName evidence="3">Secretion system C-terminal sorting domain-containing protein</fullName>
    </recommendedName>
</protein>
<dbReference type="Pfam" id="PF18962">
    <property type="entry name" value="Por_Secre_tail"/>
    <property type="match status" value="1"/>
</dbReference>
<feature type="chain" id="PRO_5001782611" description="Secretion system C-terminal sorting domain-containing protein" evidence="2">
    <location>
        <begin position="26"/>
        <end position="462"/>
    </location>
</feature>
<dbReference type="NCBIfam" id="TIGR04183">
    <property type="entry name" value="Por_Secre_tail"/>
    <property type="match status" value="1"/>
</dbReference>
<keyword evidence="1 2" id="KW-0732">Signal</keyword>
<dbReference type="AlphaFoldDB" id="A0A084THT9"/>
<dbReference type="OrthoDB" id="9816120at2"/>
<evidence type="ECO:0000256" key="1">
    <source>
        <dbReference type="ARBA" id="ARBA00022729"/>
    </source>
</evidence>
<feature type="signal peptide" evidence="2">
    <location>
        <begin position="1"/>
        <end position="25"/>
    </location>
</feature>
<dbReference type="eggNOG" id="COG2706">
    <property type="taxonomic scope" value="Bacteria"/>
</dbReference>
<dbReference type="STRING" id="1197477.IA57_11330"/>
<comment type="caution">
    <text evidence="4">The sequence shown here is derived from an EMBL/GenBank/DDBJ whole genome shotgun (WGS) entry which is preliminary data.</text>
</comment>
<dbReference type="InterPro" id="IPR026444">
    <property type="entry name" value="Secre_tail"/>
</dbReference>
<reference evidence="5" key="2">
    <citation type="submission" date="2014-07" db="EMBL/GenBank/DDBJ databases">
        <title>Genome sequence of Mangrovimonas yunxiaonensis.</title>
        <authorList>
            <person name="Li Y."/>
            <person name="Zheng T."/>
        </authorList>
    </citation>
    <scope>NUCLEOTIDE SEQUENCE [LARGE SCALE GENOMIC DNA]</scope>
    <source>
        <strain evidence="5">LY01</strain>
    </source>
</reference>
<evidence type="ECO:0000313" key="5">
    <source>
        <dbReference type="Proteomes" id="UP000028521"/>
    </source>
</evidence>
<proteinExistence type="predicted"/>
<accession>A0A084THT9</accession>
<dbReference type="SUPFAM" id="SSF69318">
    <property type="entry name" value="Integrin alpha N-terminal domain"/>
    <property type="match status" value="2"/>
</dbReference>
<dbReference type="Pfam" id="PF13517">
    <property type="entry name" value="FG-GAP_3"/>
    <property type="match status" value="2"/>
</dbReference>
<dbReference type="Gene3D" id="2.130.10.130">
    <property type="entry name" value="Integrin alpha, N-terminal"/>
    <property type="match status" value="2"/>
</dbReference>
<keyword evidence="5" id="KW-1185">Reference proteome</keyword>
<evidence type="ECO:0000313" key="4">
    <source>
        <dbReference type="EMBL" id="KFB00275.1"/>
    </source>
</evidence>
<name>A0A084THT9_9FLAO</name>
<organism evidence="4 5">
    <name type="scientific">Mangrovimonas yunxiaonensis</name>
    <dbReference type="NCBI Taxonomy" id="1197477"/>
    <lineage>
        <taxon>Bacteria</taxon>
        <taxon>Pseudomonadati</taxon>
        <taxon>Bacteroidota</taxon>
        <taxon>Flavobacteriia</taxon>
        <taxon>Flavobacteriales</taxon>
        <taxon>Flavobacteriaceae</taxon>
        <taxon>Mangrovimonas</taxon>
    </lineage>
</organism>
<evidence type="ECO:0000256" key="2">
    <source>
        <dbReference type="SAM" id="SignalP"/>
    </source>
</evidence>
<feature type="domain" description="Secretion system C-terminal sorting" evidence="3">
    <location>
        <begin position="393"/>
        <end position="456"/>
    </location>
</feature>
<gene>
    <name evidence="4" type="ORF">IA57_11330</name>
</gene>
<evidence type="ECO:0000259" key="3">
    <source>
        <dbReference type="Pfam" id="PF18962"/>
    </source>
</evidence>
<dbReference type="Proteomes" id="UP000028521">
    <property type="component" value="Unassembled WGS sequence"/>
</dbReference>
<reference evidence="4 5" key="1">
    <citation type="journal article" date="2014" name="Genome Announc.">
        <title>Draft Genome Sequence of the Algicidal Bacterium Mangrovimonas yunxiaonensis Strain LY01.</title>
        <authorList>
            <person name="Li Y."/>
            <person name="Zhu H."/>
            <person name="Li C."/>
            <person name="Zhang H."/>
            <person name="Chen Z."/>
            <person name="Zheng W."/>
            <person name="Xu H."/>
            <person name="Zheng T."/>
        </authorList>
    </citation>
    <scope>NUCLEOTIDE SEQUENCE [LARGE SCALE GENOMIC DNA]</scope>
    <source>
        <strain evidence="4 5">LY01</strain>
    </source>
</reference>
<dbReference type="InterPro" id="IPR028994">
    <property type="entry name" value="Integrin_alpha_N"/>
</dbReference>
<dbReference type="PANTHER" id="PTHR44103:SF1">
    <property type="entry name" value="PROPROTEIN CONVERTASE P"/>
    <property type="match status" value="1"/>
</dbReference>
<sequence length="462" mass="50165">MKKILLSLAYLLTVFVGFSQSPFGAKQNISTNTGTFPKLIESGNMDNDSYPDIVIGTSIGNTIEWYKNNGNGTFSAQPLITANLSMISGLVLADLDGDNDKDIVASSETMNKLVWFENLGNGNFGSEQIIANGLARAGSVKAGDINGDGYIDLAVAVQDNHQAVWYANNGSGFFGAANIISNISNSAPACLDLGDYDQDGDLDIVIGYRQIPSVKLFNNNLAQTNTPTFTSETNNVSSGNYFLTDVSFGDIDNNGDLEIVKVDAYSNAAVYDKQSNGTFSETIYSNSNSSSYTAIARVSDLDDNSINDIAFGYSGSNTTDAVTWFENSNPNSEIVIDNSQNDVFSFTLSDFDNDGDLDMATISSSENHLNWFENNTYSSTLSNETHNITDFSIFPNPTKDVLNIKTASTTPITVNVYNVLGQQVITKEITTTHGKLDVSNLKNGVYMLTMKDYNYTFKFIKN</sequence>
<dbReference type="InterPro" id="IPR013517">
    <property type="entry name" value="FG-GAP"/>
</dbReference>